<feature type="domain" description="GIY-YIG" evidence="2">
    <location>
        <begin position="1"/>
        <end position="78"/>
    </location>
</feature>
<keyword evidence="3" id="KW-0540">Nuclease</keyword>
<sequence length="81" mass="9475">MKYFVYILECADKTFYTGITNDLKKRLKDHADLKAGAKYTKSRRPVRLVYSEVWENKNLALKREASIKLLTHQGKLTLITK</sequence>
<reference evidence="3 4" key="1">
    <citation type="journal article" date="2016" name="Nat. Commun.">
        <title>Thousands of microbial genomes shed light on interconnected biogeochemical processes in an aquifer system.</title>
        <authorList>
            <person name="Anantharaman K."/>
            <person name="Brown C.T."/>
            <person name="Hug L.A."/>
            <person name="Sharon I."/>
            <person name="Castelle C.J."/>
            <person name="Probst A.J."/>
            <person name="Thomas B.C."/>
            <person name="Singh A."/>
            <person name="Wilkins M.J."/>
            <person name="Karaoz U."/>
            <person name="Brodie E.L."/>
            <person name="Williams K.H."/>
            <person name="Hubbard S.S."/>
            <person name="Banfield J.F."/>
        </authorList>
    </citation>
    <scope>NUCLEOTIDE SEQUENCE [LARGE SCALE GENOMIC DNA]</scope>
</reference>
<proteinExistence type="inferred from homology"/>
<dbReference type="Pfam" id="PF01541">
    <property type="entry name" value="GIY-YIG"/>
    <property type="match status" value="1"/>
</dbReference>
<dbReference type="Gene3D" id="3.40.1440.10">
    <property type="entry name" value="GIY-YIG endonuclease"/>
    <property type="match status" value="1"/>
</dbReference>
<dbReference type="InterPro" id="IPR035901">
    <property type="entry name" value="GIY-YIG_endonuc_sf"/>
</dbReference>
<evidence type="ECO:0000256" key="1">
    <source>
        <dbReference type="ARBA" id="ARBA00007435"/>
    </source>
</evidence>
<dbReference type="PANTHER" id="PTHR34477">
    <property type="entry name" value="UPF0213 PROTEIN YHBQ"/>
    <property type="match status" value="1"/>
</dbReference>
<evidence type="ECO:0000259" key="2">
    <source>
        <dbReference type="PROSITE" id="PS50164"/>
    </source>
</evidence>
<evidence type="ECO:0000313" key="4">
    <source>
        <dbReference type="Proteomes" id="UP000178570"/>
    </source>
</evidence>
<dbReference type="InterPro" id="IPR000305">
    <property type="entry name" value="GIY-YIG_endonuc"/>
</dbReference>
<organism evidence="3 4">
    <name type="scientific">Candidatus Brennerbacteria bacterium RIFOXYD1_FULL_41_16</name>
    <dbReference type="NCBI Taxonomy" id="1797529"/>
    <lineage>
        <taxon>Bacteria</taxon>
        <taxon>Candidatus Brenneribacteriota</taxon>
    </lineage>
</organism>
<dbReference type="PROSITE" id="PS50164">
    <property type="entry name" value="GIY_YIG"/>
    <property type="match status" value="1"/>
</dbReference>
<keyword evidence="3" id="KW-0378">Hydrolase</keyword>
<evidence type="ECO:0000313" key="3">
    <source>
        <dbReference type="EMBL" id="OGY40256.1"/>
    </source>
</evidence>
<dbReference type="PANTHER" id="PTHR34477:SF1">
    <property type="entry name" value="UPF0213 PROTEIN YHBQ"/>
    <property type="match status" value="1"/>
</dbReference>
<comment type="similarity">
    <text evidence="1">Belongs to the UPF0213 family.</text>
</comment>
<dbReference type="Proteomes" id="UP000178570">
    <property type="component" value="Unassembled WGS sequence"/>
</dbReference>
<dbReference type="AlphaFoldDB" id="A0A1G1XKR2"/>
<dbReference type="STRING" id="1797529.A2570_03175"/>
<accession>A0A1G1XKR2</accession>
<dbReference type="GO" id="GO:0004519">
    <property type="term" value="F:endonuclease activity"/>
    <property type="evidence" value="ECO:0007669"/>
    <property type="project" value="UniProtKB-KW"/>
</dbReference>
<gene>
    <name evidence="3" type="ORF">A2570_03175</name>
</gene>
<dbReference type="CDD" id="cd10456">
    <property type="entry name" value="GIY-YIG_UPF0213"/>
    <property type="match status" value="1"/>
</dbReference>
<keyword evidence="3" id="KW-0255">Endonuclease</keyword>
<dbReference type="SUPFAM" id="SSF82771">
    <property type="entry name" value="GIY-YIG endonuclease"/>
    <property type="match status" value="1"/>
</dbReference>
<name>A0A1G1XKR2_9BACT</name>
<dbReference type="InterPro" id="IPR050190">
    <property type="entry name" value="UPF0213_domain"/>
</dbReference>
<dbReference type="EMBL" id="MHHY01000009">
    <property type="protein sequence ID" value="OGY40256.1"/>
    <property type="molecule type" value="Genomic_DNA"/>
</dbReference>
<comment type="caution">
    <text evidence="3">The sequence shown here is derived from an EMBL/GenBank/DDBJ whole genome shotgun (WGS) entry which is preliminary data.</text>
</comment>
<protein>
    <submittedName>
        <fullName evidence="3">Endonuclease</fullName>
    </submittedName>
</protein>